<dbReference type="InterPro" id="IPR005471">
    <property type="entry name" value="Tscrpt_reg_IclR_N"/>
</dbReference>
<keyword evidence="7" id="KW-1185">Reference proteome</keyword>
<evidence type="ECO:0000313" key="6">
    <source>
        <dbReference type="EMBL" id="RDD65777.1"/>
    </source>
</evidence>
<dbReference type="Pfam" id="PF01614">
    <property type="entry name" value="IclR_C"/>
    <property type="match status" value="1"/>
</dbReference>
<evidence type="ECO:0000256" key="3">
    <source>
        <dbReference type="ARBA" id="ARBA00023163"/>
    </source>
</evidence>
<sequence>MTDPVTAPEADRRFATTLARGLSVLRAFRPSDDGLGNAEIAERTGLPKSTVSRLTFTLQALGYLTHARRHDRYRPGPALLALGNVAASSISFVELAGVIMQRLADETRTLALLLVRDENKMLIAKTWRPRGVASLWLEVGHRLPFNGSSSGHAFLGAHSDDGFARTVAAAQGDRGLTPERANTVRKSAYGQLVGQGFVIAPPDEYFAANIHAVATPFHSRDLGEPVIFTCGAMPADLSVERMQTDVGPKLHAAVQELERMMGQGSAIAMRN</sequence>
<dbReference type="Gene3D" id="1.10.10.10">
    <property type="entry name" value="Winged helix-like DNA-binding domain superfamily/Winged helix DNA-binding domain"/>
    <property type="match status" value="1"/>
</dbReference>
<organism evidence="6 7">
    <name type="scientific">Thalassococcus profundi</name>
    <dbReference type="NCBI Taxonomy" id="2282382"/>
    <lineage>
        <taxon>Bacteria</taxon>
        <taxon>Pseudomonadati</taxon>
        <taxon>Pseudomonadota</taxon>
        <taxon>Alphaproteobacteria</taxon>
        <taxon>Rhodobacterales</taxon>
        <taxon>Roseobacteraceae</taxon>
        <taxon>Thalassococcus</taxon>
    </lineage>
</organism>
<evidence type="ECO:0000256" key="2">
    <source>
        <dbReference type="ARBA" id="ARBA00023125"/>
    </source>
</evidence>
<keyword evidence="2" id="KW-0238">DNA-binding</keyword>
<dbReference type="SUPFAM" id="SSF46785">
    <property type="entry name" value="Winged helix' DNA-binding domain"/>
    <property type="match status" value="1"/>
</dbReference>
<dbReference type="InterPro" id="IPR036388">
    <property type="entry name" value="WH-like_DNA-bd_sf"/>
</dbReference>
<dbReference type="PANTHER" id="PTHR30136:SF33">
    <property type="entry name" value="TRANSCRIPTIONAL REGULATORY PROTEIN"/>
    <property type="match status" value="1"/>
</dbReference>
<reference evidence="6 7" key="1">
    <citation type="submission" date="2018-07" db="EMBL/GenBank/DDBJ databases">
        <title>Thalassococcus profundi sp. nov., a marine bacterium isolated from deep seawater of Okinawa Trough.</title>
        <authorList>
            <person name="Yu M."/>
        </authorList>
    </citation>
    <scope>NUCLEOTIDE SEQUENCE [LARGE SCALE GENOMIC DNA]</scope>
    <source>
        <strain evidence="6 7">WRAS1</strain>
    </source>
</reference>
<dbReference type="GO" id="GO:0003677">
    <property type="term" value="F:DNA binding"/>
    <property type="evidence" value="ECO:0007669"/>
    <property type="project" value="UniProtKB-KW"/>
</dbReference>
<evidence type="ECO:0000256" key="1">
    <source>
        <dbReference type="ARBA" id="ARBA00023015"/>
    </source>
</evidence>
<comment type="caution">
    <text evidence="6">The sequence shown here is derived from an EMBL/GenBank/DDBJ whole genome shotgun (WGS) entry which is preliminary data.</text>
</comment>
<evidence type="ECO:0000259" key="5">
    <source>
        <dbReference type="PROSITE" id="PS51078"/>
    </source>
</evidence>
<dbReference type="GO" id="GO:0003700">
    <property type="term" value="F:DNA-binding transcription factor activity"/>
    <property type="evidence" value="ECO:0007669"/>
    <property type="project" value="TreeGrafter"/>
</dbReference>
<evidence type="ECO:0000313" key="7">
    <source>
        <dbReference type="Proteomes" id="UP000253977"/>
    </source>
</evidence>
<dbReference type="AlphaFoldDB" id="A0A369TNT2"/>
<dbReference type="Gene3D" id="3.30.450.40">
    <property type="match status" value="1"/>
</dbReference>
<proteinExistence type="predicted"/>
<keyword evidence="1" id="KW-0805">Transcription regulation</keyword>
<gene>
    <name evidence="6" type="ORF">DU478_12680</name>
</gene>
<dbReference type="PANTHER" id="PTHR30136">
    <property type="entry name" value="HELIX-TURN-HELIX TRANSCRIPTIONAL REGULATOR, ICLR FAMILY"/>
    <property type="match status" value="1"/>
</dbReference>
<dbReference type="GO" id="GO:0045892">
    <property type="term" value="P:negative regulation of DNA-templated transcription"/>
    <property type="evidence" value="ECO:0007669"/>
    <property type="project" value="TreeGrafter"/>
</dbReference>
<accession>A0A369TNT2</accession>
<dbReference type="InterPro" id="IPR050707">
    <property type="entry name" value="HTH_MetabolicPath_Reg"/>
</dbReference>
<dbReference type="OrthoDB" id="9807558at2"/>
<feature type="domain" description="IclR-ED" evidence="5">
    <location>
        <begin position="78"/>
        <end position="263"/>
    </location>
</feature>
<dbReference type="PROSITE" id="PS51077">
    <property type="entry name" value="HTH_ICLR"/>
    <property type="match status" value="1"/>
</dbReference>
<dbReference type="InterPro" id="IPR014757">
    <property type="entry name" value="Tscrpt_reg_IclR_C"/>
</dbReference>
<dbReference type="RefSeq" id="WP_114511342.1">
    <property type="nucleotide sequence ID" value="NZ_QPMK01000009.1"/>
</dbReference>
<keyword evidence="3" id="KW-0804">Transcription</keyword>
<dbReference type="EMBL" id="QPMK01000009">
    <property type="protein sequence ID" value="RDD65777.1"/>
    <property type="molecule type" value="Genomic_DNA"/>
</dbReference>
<dbReference type="Proteomes" id="UP000253977">
    <property type="component" value="Unassembled WGS sequence"/>
</dbReference>
<dbReference type="InterPro" id="IPR036390">
    <property type="entry name" value="WH_DNA-bd_sf"/>
</dbReference>
<dbReference type="Pfam" id="PF09339">
    <property type="entry name" value="HTH_IclR"/>
    <property type="match status" value="1"/>
</dbReference>
<dbReference type="PROSITE" id="PS51078">
    <property type="entry name" value="ICLR_ED"/>
    <property type="match status" value="1"/>
</dbReference>
<dbReference type="SMART" id="SM00346">
    <property type="entry name" value="HTH_ICLR"/>
    <property type="match status" value="1"/>
</dbReference>
<name>A0A369TNT2_9RHOB</name>
<evidence type="ECO:0000259" key="4">
    <source>
        <dbReference type="PROSITE" id="PS51077"/>
    </source>
</evidence>
<dbReference type="InterPro" id="IPR029016">
    <property type="entry name" value="GAF-like_dom_sf"/>
</dbReference>
<protein>
    <submittedName>
        <fullName evidence="6">IclR family transcriptional regulator</fullName>
    </submittedName>
</protein>
<dbReference type="SUPFAM" id="SSF55781">
    <property type="entry name" value="GAF domain-like"/>
    <property type="match status" value="1"/>
</dbReference>
<feature type="domain" description="HTH iclR-type" evidence="4">
    <location>
        <begin position="15"/>
        <end position="77"/>
    </location>
</feature>